<keyword evidence="2" id="KW-0809">Transit peptide</keyword>
<reference evidence="7" key="3">
    <citation type="journal article" date="2016" name="Gigascience">
        <title>De novo construction of an expanded transcriptome assembly for the western tarnished plant bug, Lygus hesperus.</title>
        <authorList>
            <person name="Tassone E.E."/>
            <person name="Geib S.M."/>
            <person name="Hall B."/>
            <person name="Fabrick J.A."/>
            <person name="Brent C.S."/>
            <person name="Hull J.J."/>
        </authorList>
    </citation>
    <scope>NUCLEOTIDE SEQUENCE</scope>
</reference>
<dbReference type="SUPFAM" id="SSF52518">
    <property type="entry name" value="Thiamin diphosphate-binding fold (THDP-binding)"/>
    <property type="match status" value="1"/>
</dbReference>
<dbReference type="GO" id="GO:0006086">
    <property type="term" value="P:pyruvate decarboxylation to acetyl-CoA"/>
    <property type="evidence" value="ECO:0007669"/>
    <property type="project" value="TreeGrafter"/>
</dbReference>
<proteinExistence type="predicted"/>
<dbReference type="InterPro" id="IPR001017">
    <property type="entry name" value="DH_E1"/>
</dbReference>
<evidence type="ECO:0000256" key="2">
    <source>
        <dbReference type="ARBA" id="ARBA00022946"/>
    </source>
</evidence>
<reference evidence="6" key="2">
    <citation type="submission" date="2014-07" db="EMBL/GenBank/DDBJ databases">
        <authorList>
            <person name="Hull J."/>
        </authorList>
    </citation>
    <scope>NUCLEOTIDE SEQUENCE</scope>
</reference>
<evidence type="ECO:0000256" key="4">
    <source>
        <dbReference type="ARBA" id="ARBA00023052"/>
    </source>
</evidence>
<dbReference type="Pfam" id="PF00676">
    <property type="entry name" value="E1_dh"/>
    <property type="match status" value="1"/>
</dbReference>
<dbReference type="Gene3D" id="3.40.50.970">
    <property type="match status" value="1"/>
</dbReference>
<sequence length="238" mass="26757">MHIYNAKGRFYGGNGIVGAQVPLGTGIAFAHQYSKDNGVALAFFGDGAANQGQVFEAMNMAKLWKLPVIYVCENNRYAMGTSVDRSTTDKEFYKRYAMPSIWVDGLDALACRQGFGAALDWCRNGNGPIFLELYTYRYHGHSMSDPGISYRSRDEVNDIRKNSDCVTRMQQLIVDNNLSTEDEIAQIVESVRSEVSEQVDIAKKDPEPDVSQVYEYVYTNPMLFVRKPLTNKVVCPMQ</sequence>
<evidence type="ECO:0000256" key="1">
    <source>
        <dbReference type="ARBA" id="ARBA00001964"/>
    </source>
</evidence>
<evidence type="ECO:0000259" key="5">
    <source>
        <dbReference type="Pfam" id="PF00676"/>
    </source>
</evidence>
<dbReference type="EMBL" id="GDHC01001314">
    <property type="protein sequence ID" value="JAQ17315.1"/>
    <property type="molecule type" value="Transcribed_RNA"/>
</dbReference>
<keyword evidence="6" id="KW-0670">Pyruvate</keyword>
<dbReference type="GO" id="GO:0004739">
    <property type="term" value="F:pyruvate dehydrogenase (acetyl-transferring) activity"/>
    <property type="evidence" value="ECO:0007669"/>
    <property type="project" value="TreeGrafter"/>
</dbReference>
<keyword evidence="3" id="KW-0560">Oxidoreductase</keyword>
<gene>
    <name evidence="6" type="primary">pdhA</name>
    <name evidence="6" type="ORF">CM83_100144</name>
    <name evidence="7" type="ORF">g.1752</name>
</gene>
<comment type="cofactor">
    <cofactor evidence="1">
        <name>thiamine diphosphate</name>
        <dbReference type="ChEBI" id="CHEBI:58937"/>
    </cofactor>
</comment>
<dbReference type="EMBL" id="GBHO01017103">
    <property type="protein sequence ID" value="JAG26501.1"/>
    <property type="molecule type" value="Transcribed_RNA"/>
</dbReference>
<reference evidence="6" key="1">
    <citation type="journal article" date="2014" name="PLoS ONE">
        <title>Transcriptome-Based Identification of ABC Transporters in the Western Tarnished Plant Bug Lygus hesperus.</title>
        <authorList>
            <person name="Hull J.J."/>
            <person name="Chaney K."/>
            <person name="Geib S.M."/>
            <person name="Fabrick J.A."/>
            <person name="Brent C.S."/>
            <person name="Walsh D."/>
            <person name="Lavine L.C."/>
        </authorList>
    </citation>
    <scope>NUCLEOTIDE SEQUENCE</scope>
</reference>
<dbReference type="InterPro" id="IPR050642">
    <property type="entry name" value="PDH_E1_Alpha_Subunit"/>
</dbReference>
<evidence type="ECO:0000313" key="7">
    <source>
        <dbReference type="EMBL" id="JAQ17315.1"/>
    </source>
</evidence>
<dbReference type="AlphaFoldDB" id="A0A0A9Y4F4"/>
<keyword evidence="4" id="KW-0786">Thiamine pyrophosphate</keyword>
<evidence type="ECO:0000313" key="6">
    <source>
        <dbReference type="EMBL" id="JAG26501.1"/>
    </source>
</evidence>
<feature type="domain" description="Dehydrogenase E1 component" evidence="5">
    <location>
        <begin position="2"/>
        <end position="210"/>
    </location>
</feature>
<name>A0A0A9Y4F4_LYGHE</name>
<accession>A0A0A9Y4F4</accession>
<dbReference type="PANTHER" id="PTHR11516">
    <property type="entry name" value="PYRUVATE DEHYDROGENASE E1 COMPONENT, ALPHA SUBUNIT BACTERIAL AND ORGANELLAR"/>
    <property type="match status" value="1"/>
</dbReference>
<organism evidence="6">
    <name type="scientific">Lygus hesperus</name>
    <name type="common">Western plant bug</name>
    <dbReference type="NCBI Taxonomy" id="30085"/>
    <lineage>
        <taxon>Eukaryota</taxon>
        <taxon>Metazoa</taxon>
        <taxon>Ecdysozoa</taxon>
        <taxon>Arthropoda</taxon>
        <taxon>Hexapoda</taxon>
        <taxon>Insecta</taxon>
        <taxon>Pterygota</taxon>
        <taxon>Neoptera</taxon>
        <taxon>Paraneoptera</taxon>
        <taxon>Hemiptera</taxon>
        <taxon>Heteroptera</taxon>
        <taxon>Panheteroptera</taxon>
        <taxon>Cimicomorpha</taxon>
        <taxon>Miridae</taxon>
        <taxon>Mirini</taxon>
        <taxon>Lygus</taxon>
    </lineage>
</organism>
<dbReference type="CDD" id="cd02000">
    <property type="entry name" value="TPP_E1_PDC_ADC_BCADC"/>
    <property type="match status" value="1"/>
</dbReference>
<dbReference type="InterPro" id="IPR029061">
    <property type="entry name" value="THDP-binding"/>
</dbReference>
<evidence type="ECO:0000256" key="3">
    <source>
        <dbReference type="ARBA" id="ARBA00023002"/>
    </source>
</evidence>
<protein>
    <submittedName>
        <fullName evidence="6">Pyruvate dehydrogenase E1 component subunit alpha, mitochondrial</fullName>
    </submittedName>
</protein>
<dbReference type="PANTHER" id="PTHR11516:SF60">
    <property type="entry name" value="PYRUVATE DEHYDROGENASE E1 COMPONENT SUBUNIT ALPHA"/>
    <property type="match status" value="1"/>
</dbReference>